<dbReference type="InterPro" id="IPR036291">
    <property type="entry name" value="NAD(P)-bd_dom_sf"/>
</dbReference>
<organism evidence="5">
    <name type="scientific">Candida tenuis (strain ATCC 10573 / BCRC 21748 / CBS 615 / JCM 9827 / NBRC 10315 / NRRL Y-1498 / VKM Y-70)</name>
    <name type="common">Yeast</name>
    <name type="synonym">Yamadazyma tenuis</name>
    <dbReference type="NCBI Taxonomy" id="590646"/>
    <lineage>
        <taxon>Eukaryota</taxon>
        <taxon>Fungi</taxon>
        <taxon>Dikarya</taxon>
        <taxon>Ascomycota</taxon>
        <taxon>Saccharomycotina</taxon>
        <taxon>Pichiomycetes</taxon>
        <taxon>Debaryomycetaceae</taxon>
        <taxon>Yamadazyma</taxon>
    </lineage>
</organism>
<name>G3BFP0_CANTC</name>
<dbReference type="GO" id="GO:0016616">
    <property type="term" value="F:oxidoreductase activity, acting on the CH-OH group of donors, NAD or NADP as acceptor"/>
    <property type="evidence" value="ECO:0007669"/>
    <property type="project" value="TreeGrafter"/>
</dbReference>
<protein>
    <submittedName>
        <fullName evidence="4">NADPH-dependent methylglyoxal reductase GRE2</fullName>
    </submittedName>
</protein>
<evidence type="ECO:0000256" key="1">
    <source>
        <dbReference type="ARBA" id="ARBA00023002"/>
    </source>
</evidence>
<dbReference type="OrthoDB" id="2735536at2759"/>
<reference evidence="4 5" key="1">
    <citation type="journal article" date="2011" name="Proc. Natl. Acad. Sci. U.S.A.">
        <title>Comparative genomics of xylose-fermenting fungi for enhanced biofuel production.</title>
        <authorList>
            <person name="Wohlbach D.J."/>
            <person name="Kuo A."/>
            <person name="Sato T.K."/>
            <person name="Potts K.M."/>
            <person name="Salamov A.A."/>
            <person name="LaButti K.M."/>
            <person name="Sun H."/>
            <person name="Clum A."/>
            <person name="Pangilinan J.L."/>
            <person name="Lindquist E.A."/>
            <person name="Lucas S."/>
            <person name="Lapidus A."/>
            <person name="Jin M."/>
            <person name="Gunawan C."/>
            <person name="Balan V."/>
            <person name="Dale B.E."/>
            <person name="Jeffries T.W."/>
            <person name="Zinkel R."/>
            <person name="Barry K.W."/>
            <person name="Grigoriev I.V."/>
            <person name="Gasch A.P."/>
        </authorList>
    </citation>
    <scope>NUCLEOTIDE SEQUENCE [LARGE SCALE GENOMIC DNA]</scope>
    <source>
        <strain evidence="5">ATCC 10573 / BCRC 21748 / CBS 615 / JCM 9827 / NBRC 10315 / NRRL Y-1498 / VKM Y-70</strain>
    </source>
</reference>
<dbReference type="InterPro" id="IPR050425">
    <property type="entry name" value="NAD(P)_dehydrat-like"/>
</dbReference>
<feature type="domain" description="NAD-dependent epimerase/dehydratase" evidence="3">
    <location>
        <begin position="5"/>
        <end position="261"/>
    </location>
</feature>
<dbReference type="GeneID" id="18248164"/>
<dbReference type="PANTHER" id="PTHR10366:SF564">
    <property type="entry name" value="STEROL-4-ALPHA-CARBOXYLATE 3-DEHYDROGENASE, DECARBOXYLATING"/>
    <property type="match status" value="1"/>
</dbReference>
<dbReference type="Proteomes" id="UP000000707">
    <property type="component" value="Unassembled WGS sequence"/>
</dbReference>
<dbReference type="SUPFAM" id="SSF51735">
    <property type="entry name" value="NAD(P)-binding Rossmann-fold domains"/>
    <property type="match status" value="1"/>
</dbReference>
<keyword evidence="5" id="KW-1185">Reference proteome</keyword>
<dbReference type="AlphaFoldDB" id="G3BFP0"/>
<evidence type="ECO:0000256" key="2">
    <source>
        <dbReference type="ARBA" id="ARBA00023445"/>
    </source>
</evidence>
<dbReference type="eggNOG" id="KOG1502">
    <property type="taxonomic scope" value="Eukaryota"/>
</dbReference>
<evidence type="ECO:0000313" key="4">
    <source>
        <dbReference type="EMBL" id="EGV60065.1"/>
    </source>
</evidence>
<evidence type="ECO:0000259" key="3">
    <source>
        <dbReference type="Pfam" id="PF01370"/>
    </source>
</evidence>
<dbReference type="Pfam" id="PF01370">
    <property type="entry name" value="Epimerase"/>
    <property type="match status" value="1"/>
</dbReference>
<dbReference type="PANTHER" id="PTHR10366">
    <property type="entry name" value="NAD DEPENDENT EPIMERASE/DEHYDRATASE"/>
    <property type="match status" value="1"/>
</dbReference>
<dbReference type="Gene3D" id="3.40.50.720">
    <property type="entry name" value="NAD(P)-binding Rossmann-like Domain"/>
    <property type="match status" value="1"/>
</dbReference>
<dbReference type="InterPro" id="IPR001509">
    <property type="entry name" value="Epimerase_deHydtase"/>
</dbReference>
<proteinExistence type="inferred from homology"/>
<dbReference type="KEGG" id="cten:18248164"/>
<accession>G3BFP0</accession>
<dbReference type="HOGENOM" id="CLU_007383_9_2_1"/>
<keyword evidence="1" id="KW-0560">Oxidoreductase</keyword>
<dbReference type="STRING" id="590646.G3BFP0"/>
<evidence type="ECO:0000313" key="5">
    <source>
        <dbReference type="Proteomes" id="UP000000707"/>
    </source>
</evidence>
<dbReference type="EMBL" id="GL996528">
    <property type="protein sequence ID" value="EGV60065.1"/>
    <property type="molecule type" value="Genomic_DNA"/>
</dbReference>
<sequence length="334" mass="36763">MSTVVFVSGFTSYIALHIVKKLLAKNYKVVGSGRSHEKCQQYTDIINNPLFSFVVVPELSADNAFDDVFQQHQDIKFVVHVASPLVPIIEDPEKEALIPAINGTTSVLKAAHKYGPHVKRVVITSSYVAHCAPSDHYGGSDLVITEESWSSITYEQSLQPNIAYWGSKKFAEKAAWDFLENEKPQFSLATYAPTLVFGPQAYDEVAKQGPVSTLGIISSVLKKDYSAEKMLFGDFSDVRDVSEGHIRAFELESAAGHRFLLGNGRVSVGRIVEIVRKHFPELELPATEVIPDDKLGVASTNCEETLTVLGQKDLISLEQGVVDSVKQMLDVGVY</sequence>
<gene>
    <name evidence="4" type="ORF">CANTEDRAFT_116093</name>
</gene>
<comment type="similarity">
    <text evidence="2">Belongs to the NAD(P)-dependent epimerase/dehydratase family. Dihydroflavonol-4-reductase subfamily.</text>
</comment>
<dbReference type="RefSeq" id="XP_006689279.1">
    <property type="nucleotide sequence ID" value="XM_006689216.1"/>
</dbReference>